<dbReference type="PROSITE" id="PS50011">
    <property type="entry name" value="PROTEIN_KINASE_DOM"/>
    <property type="match status" value="1"/>
</dbReference>
<comment type="caution">
    <text evidence="3">The sequence shown here is derived from an EMBL/GenBank/DDBJ whole genome shotgun (WGS) entry which is preliminary data.</text>
</comment>
<accession>A0A9P8IKM2</accession>
<dbReference type="RefSeq" id="XP_044677291.1">
    <property type="nucleotide sequence ID" value="XM_044828737.1"/>
</dbReference>
<organism evidence="3 4">
    <name type="scientific">Fusarium musae</name>
    <dbReference type="NCBI Taxonomy" id="1042133"/>
    <lineage>
        <taxon>Eukaryota</taxon>
        <taxon>Fungi</taxon>
        <taxon>Dikarya</taxon>
        <taxon>Ascomycota</taxon>
        <taxon>Pezizomycotina</taxon>
        <taxon>Sordariomycetes</taxon>
        <taxon>Hypocreomycetidae</taxon>
        <taxon>Hypocreales</taxon>
        <taxon>Nectriaceae</taxon>
        <taxon>Fusarium</taxon>
    </lineage>
</organism>
<dbReference type="EMBL" id="JAHBCI010000008">
    <property type="protein sequence ID" value="KAG9498291.1"/>
    <property type="molecule type" value="Genomic_DNA"/>
</dbReference>
<dbReference type="GO" id="GO:0005524">
    <property type="term" value="F:ATP binding"/>
    <property type="evidence" value="ECO:0007669"/>
    <property type="project" value="InterPro"/>
</dbReference>
<gene>
    <name evidence="3" type="ORF">J7337_011188</name>
</gene>
<dbReference type="GO" id="GO:0004672">
    <property type="term" value="F:protein kinase activity"/>
    <property type="evidence" value="ECO:0007669"/>
    <property type="project" value="InterPro"/>
</dbReference>
<evidence type="ECO:0000256" key="1">
    <source>
        <dbReference type="SAM" id="MobiDB-lite"/>
    </source>
</evidence>
<dbReference type="AlphaFoldDB" id="A0A9P8IKM2"/>
<dbReference type="GeneID" id="68319044"/>
<dbReference type="Proteomes" id="UP000827133">
    <property type="component" value="Unassembled WGS sequence"/>
</dbReference>
<dbReference type="SUPFAM" id="SSF56112">
    <property type="entry name" value="Protein kinase-like (PK-like)"/>
    <property type="match status" value="1"/>
</dbReference>
<evidence type="ECO:0000259" key="2">
    <source>
        <dbReference type="PROSITE" id="PS50011"/>
    </source>
</evidence>
<evidence type="ECO:0000313" key="3">
    <source>
        <dbReference type="EMBL" id="KAG9498291.1"/>
    </source>
</evidence>
<dbReference type="InterPro" id="IPR011009">
    <property type="entry name" value="Kinase-like_dom_sf"/>
</dbReference>
<protein>
    <recommendedName>
        <fullName evidence="2">Protein kinase domain-containing protein</fullName>
    </recommendedName>
</protein>
<dbReference type="Gene3D" id="1.10.510.10">
    <property type="entry name" value="Transferase(Phosphotransferase) domain 1"/>
    <property type="match status" value="1"/>
</dbReference>
<feature type="region of interest" description="Disordered" evidence="1">
    <location>
        <begin position="150"/>
        <end position="176"/>
    </location>
</feature>
<dbReference type="KEGG" id="fmu:J7337_011188"/>
<feature type="domain" description="Protein kinase" evidence="2">
    <location>
        <begin position="288"/>
        <end position="506"/>
    </location>
</feature>
<keyword evidence="4" id="KW-1185">Reference proteome</keyword>
<sequence length="506" mass="57620">MELPRSLDSYRDDNLIIQDYDGIFAVPRPLPALSTDTLVKCIFDAYKNNIKVRLMALTDITPCLCAVAPIERIEAGMVALVVTSEVEYYKLLRSNPEDGQPRSASLSIFSMYKDSFDLIEKAGTVVLAWRFYGVDDSPFMDRQGQVLPLRGNTHPDLSYPSLQRRRSPSPLQPESNEAAEIKTLRLELGQAKAEALNNRILKEYMQAKWLVTIYHCEDQVTDRRTTEIIKNCIAKRFEQAQKTRGKPQKIVRLATEKHVDSMAEEMTYDKDEEATRPLTKYDYEVFLRTFFAAINAIQNDEVKEKKKRNSICSCAPWHHFDPKDIQLPRKKNEHEPPSYLPSRVLLKDGNAAFFKPMRWGDQKTFMNELEKYKNIRDAHLDESLRISRLIGLVRDGTGPVFGLLLTYIDCGRKTLLCAAGPDIPRELKQSWAQQVHDAVQQLHAAGIVWGDAKPDNVLVDRKNDAWLIDFGGGYTNGWVPKELAGTVEGDLQGLKRINEFLLNGSL</sequence>
<dbReference type="Pfam" id="PF00069">
    <property type="entry name" value="Pkinase"/>
    <property type="match status" value="1"/>
</dbReference>
<name>A0A9P8IKM2_9HYPO</name>
<reference evidence="3" key="1">
    <citation type="journal article" date="2021" name="Mol. Plant Microbe Interact.">
        <title>Telomere to telomere genome assembly of Fusarium musae F31, causal agent of crown rot disease of banana.</title>
        <authorList>
            <person name="Degradi L."/>
            <person name="Tava V."/>
            <person name="Kunova A."/>
            <person name="Cortesi P."/>
            <person name="Saracchi M."/>
            <person name="Pasquali M."/>
        </authorList>
    </citation>
    <scope>NUCLEOTIDE SEQUENCE</scope>
    <source>
        <strain evidence="3">F31</strain>
    </source>
</reference>
<dbReference type="InterPro" id="IPR000719">
    <property type="entry name" value="Prot_kinase_dom"/>
</dbReference>
<proteinExistence type="predicted"/>
<evidence type="ECO:0000313" key="4">
    <source>
        <dbReference type="Proteomes" id="UP000827133"/>
    </source>
</evidence>